<comment type="caution">
    <text evidence="2">The sequence shown here is derived from an EMBL/GenBank/DDBJ whole genome shotgun (WGS) entry which is preliminary data.</text>
</comment>
<keyword evidence="1" id="KW-0732">Signal</keyword>
<evidence type="ECO:0000313" key="2">
    <source>
        <dbReference type="EMBL" id="RCR67155.1"/>
    </source>
</evidence>
<dbReference type="AlphaFoldDB" id="A0A368JIM8"/>
<evidence type="ECO:0000256" key="1">
    <source>
        <dbReference type="SAM" id="SignalP"/>
    </source>
</evidence>
<reference evidence="2 3" key="1">
    <citation type="submission" date="2018-07" db="EMBL/GenBank/DDBJ databases">
        <title>Genome analysis of Larkinella rosea.</title>
        <authorList>
            <person name="Zhou Z."/>
            <person name="Wang G."/>
        </authorList>
    </citation>
    <scope>NUCLEOTIDE SEQUENCE [LARGE SCALE GENOMIC DNA]</scope>
    <source>
        <strain evidence="3">zzj9</strain>
    </source>
</reference>
<feature type="chain" id="PRO_5016704161" description="Cohesin domain-containing protein" evidence="1">
    <location>
        <begin position="25"/>
        <end position="190"/>
    </location>
</feature>
<protein>
    <recommendedName>
        <fullName evidence="4">Cohesin domain-containing protein</fullName>
    </recommendedName>
</protein>
<accession>A0A368JIM8</accession>
<keyword evidence="3" id="KW-1185">Reference proteome</keyword>
<proteinExistence type="predicted"/>
<gene>
    <name evidence="2" type="ORF">DUE52_22845</name>
</gene>
<name>A0A368JIM8_9BACT</name>
<dbReference type="Proteomes" id="UP000253383">
    <property type="component" value="Unassembled WGS sequence"/>
</dbReference>
<evidence type="ECO:0000313" key="3">
    <source>
        <dbReference type="Proteomes" id="UP000253383"/>
    </source>
</evidence>
<sequence>MMNMKKKIYLLAGLFLLAVSASFAQNGKFDVRFLVKTIDCTTGKAVINVQVKASNTQGMFLMGDANYRFDYDPRIINNPVILTQENFSSQAPASDVRYGIQNLNGSSFGPTIGTVSLNTTYGGSGTGAASVGINWITVSTIQFDIVNTQLIQNNCFAIVWHTDTIFPNSGRTRAVFLISIAMATSTWTPM</sequence>
<feature type="signal peptide" evidence="1">
    <location>
        <begin position="1"/>
        <end position="24"/>
    </location>
</feature>
<evidence type="ECO:0008006" key="4">
    <source>
        <dbReference type="Google" id="ProtNLM"/>
    </source>
</evidence>
<dbReference type="EMBL" id="QOWE01000021">
    <property type="protein sequence ID" value="RCR67155.1"/>
    <property type="molecule type" value="Genomic_DNA"/>
</dbReference>
<organism evidence="2 3">
    <name type="scientific">Larkinella punicea</name>
    <dbReference type="NCBI Taxonomy" id="2315727"/>
    <lineage>
        <taxon>Bacteria</taxon>
        <taxon>Pseudomonadati</taxon>
        <taxon>Bacteroidota</taxon>
        <taxon>Cytophagia</taxon>
        <taxon>Cytophagales</taxon>
        <taxon>Spirosomataceae</taxon>
        <taxon>Larkinella</taxon>
    </lineage>
</organism>